<dbReference type="RefSeq" id="WP_179914426.1">
    <property type="nucleotide sequence ID" value="NZ_JACBYE010000061.1"/>
</dbReference>
<comment type="caution">
    <text evidence="1">The sequence shown here is derived from an EMBL/GenBank/DDBJ whole genome shotgun (WGS) entry which is preliminary data.</text>
</comment>
<dbReference type="Proteomes" id="UP000561011">
    <property type="component" value="Unassembled WGS sequence"/>
</dbReference>
<name>A0A853EX93_9MICO</name>
<accession>A0A853EX93</accession>
<protein>
    <submittedName>
        <fullName evidence="1">Head decoration protein</fullName>
    </submittedName>
</protein>
<proteinExistence type="predicted"/>
<reference evidence="1 2" key="1">
    <citation type="submission" date="2020-07" db="EMBL/GenBank/DDBJ databases">
        <title>MOT database genomes.</title>
        <authorList>
            <person name="Joseph S."/>
            <person name="Aduse-Opoku J."/>
            <person name="Hashim A."/>
            <person name="Wade W."/>
            <person name="Curtis M."/>
        </authorList>
    </citation>
    <scope>NUCLEOTIDE SEQUENCE [LARGE SCALE GENOMIC DNA]</scope>
    <source>
        <strain evidence="1 2">DSM 100099</strain>
    </source>
</reference>
<evidence type="ECO:0000313" key="2">
    <source>
        <dbReference type="Proteomes" id="UP000561011"/>
    </source>
</evidence>
<gene>
    <name evidence="1" type="ORF">HZZ10_17000</name>
</gene>
<dbReference type="AlphaFoldDB" id="A0A853EX93"/>
<keyword evidence="2" id="KW-1185">Reference proteome</keyword>
<organism evidence="1 2">
    <name type="scientific">Sanguibacter inulinus</name>
    <dbReference type="NCBI Taxonomy" id="60922"/>
    <lineage>
        <taxon>Bacteria</taxon>
        <taxon>Bacillati</taxon>
        <taxon>Actinomycetota</taxon>
        <taxon>Actinomycetes</taxon>
        <taxon>Micrococcales</taxon>
        <taxon>Sanguibacteraceae</taxon>
        <taxon>Sanguibacter</taxon>
    </lineage>
</organism>
<sequence length="130" mass="13321">MGIAVHKTEYQGASDPSWLGTAHGTDAAGSATLDVAKFTAATQFPLGFVRGGTPVAKITATGLYGPYTPADTTTGLGTLAGFVLWDVPVATGATREPFALYDHGKVVTARLPIAVDADGRAAVATRIQFV</sequence>
<evidence type="ECO:0000313" key="1">
    <source>
        <dbReference type="EMBL" id="NYS95215.1"/>
    </source>
</evidence>
<dbReference type="EMBL" id="JACBYE010000061">
    <property type="protein sequence ID" value="NYS95215.1"/>
    <property type="molecule type" value="Genomic_DNA"/>
</dbReference>